<keyword evidence="10" id="KW-1185">Reference proteome</keyword>
<evidence type="ECO:0000256" key="4">
    <source>
        <dbReference type="ARBA" id="ARBA00022679"/>
    </source>
</evidence>
<keyword evidence="4" id="KW-0808">Transferase</keyword>
<feature type="compositionally biased region" description="Acidic residues" evidence="7">
    <location>
        <begin position="194"/>
        <end position="209"/>
    </location>
</feature>
<comment type="similarity">
    <text evidence="1">Belongs to the RNA polymerase beta' chain family.</text>
</comment>
<keyword evidence="6" id="KW-0804">Transcription</keyword>
<evidence type="ECO:0000256" key="7">
    <source>
        <dbReference type="SAM" id="MobiDB-lite"/>
    </source>
</evidence>
<feature type="region of interest" description="Disordered" evidence="7">
    <location>
        <begin position="159"/>
        <end position="261"/>
    </location>
</feature>
<dbReference type="GO" id="GO:0006351">
    <property type="term" value="P:DNA-templated transcription"/>
    <property type="evidence" value="ECO:0007669"/>
    <property type="project" value="InterPro"/>
</dbReference>
<keyword evidence="5" id="KW-0548">Nucleotidyltransferase</keyword>
<dbReference type="InterPro" id="IPR045867">
    <property type="entry name" value="DNA-dir_RpoC_beta_prime"/>
</dbReference>
<evidence type="ECO:0000313" key="9">
    <source>
        <dbReference type="EMBL" id="KAH7934791.1"/>
    </source>
</evidence>
<evidence type="ECO:0000313" key="10">
    <source>
        <dbReference type="Proteomes" id="UP000821837"/>
    </source>
</evidence>
<organism evidence="9 10">
    <name type="scientific">Rhipicephalus sanguineus</name>
    <name type="common">Brown dog tick</name>
    <name type="synonym">Ixodes sanguineus</name>
    <dbReference type="NCBI Taxonomy" id="34632"/>
    <lineage>
        <taxon>Eukaryota</taxon>
        <taxon>Metazoa</taxon>
        <taxon>Ecdysozoa</taxon>
        <taxon>Arthropoda</taxon>
        <taxon>Chelicerata</taxon>
        <taxon>Arachnida</taxon>
        <taxon>Acari</taxon>
        <taxon>Parasitiformes</taxon>
        <taxon>Ixodida</taxon>
        <taxon>Ixodoidea</taxon>
        <taxon>Ixodidae</taxon>
        <taxon>Rhipicephalinae</taxon>
        <taxon>Rhipicephalus</taxon>
        <taxon>Rhipicephalus</taxon>
    </lineage>
</organism>
<feature type="domain" description="RNA polymerase Rpb1" evidence="8">
    <location>
        <begin position="4"/>
        <end position="356"/>
    </location>
</feature>
<dbReference type="GO" id="GO:0005736">
    <property type="term" value="C:RNA polymerase I complex"/>
    <property type="evidence" value="ECO:0007669"/>
    <property type="project" value="TreeGrafter"/>
</dbReference>
<protein>
    <recommendedName>
        <fullName evidence="2">DNA-directed RNA polymerase</fullName>
        <ecNumber evidence="2">2.7.7.6</ecNumber>
    </recommendedName>
</protein>
<dbReference type="AlphaFoldDB" id="A0A9D4PBG4"/>
<dbReference type="EMBL" id="JABSTV010001255">
    <property type="protein sequence ID" value="KAH7934791.1"/>
    <property type="molecule type" value="Genomic_DNA"/>
</dbReference>
<dbReference type="VEuPathDB" id="VectorBase:RSAN_048718"/>
<dbReference type="SUPFAM" id="SSF64484">
    <property type="entry name" value="beta and beta-prime subunits of DNA dependent RNA-polymerase"/>
    <property type="match status" value="1"/>
</dbReference>
<feature type="compositionally biased region" description="Basic and acidic residues" evidence="7">
    <location>
        <begin position="165"/>
        <end position="179"/>
    </location>
</feature>
<dbReference type="PANTHER" id="PTHR19376:SF11">
    <property type="entry name" value="DNA-DIRECTED RNA POLYMERASE I SUBUNIT RPA1"/>
    <property type="match status" value="1"/>
</dbReference>
<dbReference type="Proteomes" id="UP000821837">
    <property type="component" value="Unassembled WGS sequence"/>
</dbReference>
<keyword evidence="3" id="KW-0240">DNA-directed RNA polymerase</keyword>
<reference evidence="9" key="2">
    <citation type="submission" date="2021-09" db="EMBL/GenBank/DDBJ databases">
        <authorList>
            <person name="Jia N."/>
            <person name="Wang J."/>
            <person name="Shi W."/>
            <person name="Du L."/>
            <person name="Sun Y."/>
            <person name="Zhan W."/>
            <person name="Jiang J."/>
            <person name="Wang Q."/>
            <person name="Zhang B."/>
            <person name="Ji P."/>
            <person name="Sakyi L.B."/>
            <person name="Cui X."/>
            <person name="Yuan T."/>
            <person name="Jiang B."/>
            <person name="Yang W."/>
            <person name="Lam T.T.-Y."/>
            <person name="Chang Q."/>
            <person name="Ding S."/>
            <person name="Wang X."/>
            <person name="Zhu J."/>
            <person name="Ruan X."/>
            <person name="Zhao L."/>
            <person name="Wei J."/>
            <person name="Que T."/>
            <person name="Du C."/>
            <person name="Cheng J."/>
            <person name="Dai P."/>
            <person name="Han X."/>
            <person name="Huang E."/>
            <person name="Gao Y."/>
            <person name="Liu J."/>
            <person name="Shao H."/>
            <person name="Ye R."/>
            <person name="Li L."/>
            <person name="Wei W."/>
            <person name="Wang X."/>
            <person name="Wang C."/>
            <person name="Huo Q."/>
            <person name="Li W."/>
            <person name="Guo W."/>
            <person name="Chen H."/>
            <person name="Chen S."/>
            <person name="Zhou L."/>
            <person name="Zhou L."/>
            <person name="Ni X."/>
            <person name="Tian J."/>
            <person name="Zhou Y."/>
            <person name="Sheng Y."/>
            <person name="Liu T."/>
            <person name="Pan Y."/>
            <person name="Xia L."/>
            <person name="Li J."/>
            <person name="Zhao F."/>
            <person name="Cao W."/>
        </authorList>
    </citation>
    <scope>NUCLEOTIDE SEQUENCE</scope>
    <source>
        <strain evidence="9">Rsan-2018</strain>
        <tissue evidence="9">Larvae</tissue>
    </source>
</reference>
<dbReference type="Pfam" id="PF04998">
    <property type="entry name" value="RNA_pol_Rpb1_5"/>
    <property type="match status" value="1"/>
</dbReference>
<dbReference type="GO" id="GO:0003899">
    <property type="term" value="F:DNA-directed RNA polymerase activity"/>
    <property type="evidence" value="ECO:0007669"/>
    <property type="project" value="UniProtKB-EC"/>
</dbReference>
<dbReference type="EC" id="2.7.7.6" evidence="2"/>
<evidence type="ECO:0000256" key="2">
    <source>
        <dbReference type="ARBA" id="ARBA00012418"/>
    </source>
</evidence>
<evidence type="ECO:0000256" key="6">
    <source>
        <dbReference type="ARBA" id="ARBA00023163"/>
    </source>
</evidence>
<sequence>MKAICDPGEPVGLLAAQSIGEPSTQMTLNTFHFAGRGEMNVTLGIPRMREILMVASANIATPTMDLHLLQQPDIEQRAEELRVKITAVNLSQVLEEVSVKEMLHVKGRSERYRRYRVHFKFLPRRAYRKKLQATPARILRYMETTFLRRLIDAIKRKMEQVSSERVTRTTKARERRGEEAGLAEDAGMAPPCPDADEGGESSDEGEGDGDTVARQAAARHTQEREYEEAEEEERVAALSDEEMLDGETVPPAESSLLSAEEGATSDDIFVSLQETVRDEKAEKLKQARIFSVVKYNTWVLEYDYDDAKEEWCTFTFQEMFRYGEIIDLKRIYSNDIHAIANTFGIEAARTAIARQLPAL</sequence>
<dbReference type="GO" id="GO:0003677">
    <property type="term" value="F:DNA binding"/>
    <property type="evidence" value="ECO:0007669"/>
    <property type="project" value="InterPro"/>
</dbReference>
<gene>
    <name evidence="9" type="ORF">HPB52_000488</name>
</gene>
<name>A0A9D4PBG4_RHISA</name>
<evidence type="ECO:0000259" key="8">
    <source>
        <dbReference type="Pfam" id="PF04998"/>
    </source>
</evidence>
<feature type="compositionally biased region" description="Acidic residues" evidence="7">
    <location>
        <begin position="225"/>
        <end position="245"/>
    </location>
</feature>
<accession>A0A9D4PBG4</accession>
<evidence type="ECO:0000256" key="1">
    <source>
        <dbReference type="ARBA" id="ARBA00006460"/>
    </source>
</evidence>
<evidence type="ECO:0000256" key="3">
    <source>
        <dbReference type="ARBA" id="ARBA00022478"/>
    </source>
</evidence>
<dbReference type="Gene3D" id="3.30.70.2850">
    <property type="match status" value="1"/>
</dbReference>
<dbReference type="PANTHER" id="PTHR19376">
    <property type="entry name" value="DNA-DIRECTED RNA POLYMERASE"/>
    <property type="match status" value="1"/>
</dbReference>
<reference evidence="9" key="1">
    <citation type="journal article" date="2020" name="Cell">
        <title>Large-Scale Comparative Analyses of Tick Genomes Elucidate Their Genetic Diversity and Vector Capacities.</title>
        <authorList>
            <consortium name="Tick Genome and Microbiome Consortium (TIGMIC)"/>
            <person name="Jia N."/>
            <person name="Wang J."/>
            <person name="Shi W."/>
            <person name="Du L."/>
            <person name="Sun Y."/>
            <person name="Zhan W."/>
            <person name="Jiang J.F."/>
            <person name="Wang Q."/>
            <person name="Zhang B."/>
            <person name="Ji P."/>
            <person name="Bell-Sakyi L."/>
            <person name="Cui X.M."/>
            <person name="Yuan T.T."/>
            <person name="Jiang B.G."/>
            <person name="Yang W.F."/>
            <person name="Lam T.T."/>
            <person name="Chang Q.C."/>
            <person name="Ding S.J."/>
            <person name="Wang X.J."/>
            <person name="Zhu J.G."/>
            <person name="Ruan X.D."/>
            <person name="Zhao L."/>
            <person name="Wei J.T."/>
            <person name="Ye R.Z."/>
            <person name="Que T.C."/>
            <person name="Du C.H."/>
            <person name="Zhou Y.H."/>
            <person name="Cheng J.X."/>
            <person name="Dai P.F."/>
            <person name="Guo W.B."/>
            <person name="Han X.H."/>
            <person name="Huang E.J."/>
            <person name="Li L.F."/>
            <person name="Wei W."/>
            <person name="Gao Y.C."/>
            <person name="Liu J.Z."/>
            <person name="Shao H.Z."/>
            <person name="Wang X."/>
            <person name="Wang C.C."/>
            <person name="Yang T.C."/>
            <person name="Huo Q.B."/>
            <person name="Li W."/>
            <person name="Chen H.Y."/>
            <person name="Chen S.E."/>
            <person name="Zhou L.G."/>
            <person name="Ni X.B."/>
            <person name="Tian J.H."/>
            <person name="Sheng Y."/>
            <person name="Liu T."/>
            <person name="Pan Y.S."/>
            <person name="Xia L.Y."/>
            <person name="Li J."/>
            <person name="Zhao F."/>
            <person name="Cao W.C."/>
        </authorList>
    </citation>
    <scope>NUCLEOTIDE SEQUENCE</scope>
    <source>
        <strain evidence="9">Rsan-2018</strain>
    </source>
</reference>
<comment type="caution">
    <text evidence="9">The sequence shown here is derived from an EMBL/GenBank/DDBJ whole genome shotgun (WGS) entry which is preliminary data.</text>
</comment>
<proteinExistence type="inferred from homology"/>
<dbReference type="InterPro" id="IPR007081">
    <property type="entry name" value="RNA_pol_Rpb1_5"/>
</dbReference>
<evidence type="ECO:0000256" key="5">
    <source>
        <dbReference type="ARBA" id="ARBA00022695"/>
    </source>
</evidence>